<evidence type="ECO:0000256" key="2">
    <source>
        <dbReference type="ARBA" id="ARBA00022448"/>
    </source>
</evidence>
<dbReference type="EMBL" id="DWZH01000053">
    <property type="protein sequence ID" value="HJB10316.1"/>
    <property type="molecule type" value="Genomic_DNA"/>
</dbReference>
<dbReference type="AlphaFoldDB" id="A0A9D2LD03"/>
<dbReference type="GO" id="GO:0015871">
    <property type="term" value="P:choline transport"/>
    <property type="evidence" value="ECO:0007669"/>
    <property type="project" value="TreeGrafter"/>
</dbReference>
<keyword evidence="2" id="KW-0813">Transport</keyword>
<proteinExistence type="predicted"/>
<dbReference type="Pfam" id="PF04069">
    <property type="entry name" value="OpuAC"/>
    <property type="match status" value="1"/>
</dbReference>
<dbReference type="Gene3D" id="3.10.105.10">
    <property type="entry name" value="Dipeptide-binding Protein, Domain 3"/>
    <property type="match status" value="2"/>
</dbReference>
<comment type="caution">
    <text evidence="6">The sequence shown here is derived from an EMBL/GenBank/DDBJ whole genome shotgun (WGS) entry which is preliminary data.</text>
</comment>
<evidence type="ECO:0000256" key="3">
    <source>
        <dbReference type="ARBA" id="ARBA00022475"/>
    </source>
</evidence>
<dbReference type="CDD" id="cd13639">
    <property type="entry name" value="PBP2_OpuAC_like"/>
    <property type="match status" value="1"/>
</dbReference>
<dbReference type="Proteomes" id="UP000823823">
    <property type="component" value="Unassembled WGS sequence"/>
</dbReference>
<dbReference type="GO" id="GO:0015226">
    <property type="term" value="F:carnitine transmembrane transporter activity"/>
    <property type="evidence" value="ECO:0007669"/>
    <property type="project" value="TreeGrafter"/>
</dbReference>
<comment type="subcellular location">
    <subcellularLocation>
        <location evidence="1">Cell membrane</location>
    </subcellularLocation>
</comment>
<dbReference type="InterPro" id="IPR007210">
    <property type="entry name" value="ABC_Gly_betaine_transp_sub-bd"/>
</dbReference>
<reference evidence="6" key="2">
    <citation type="submission" date="2021-04" db="EMBL/GenBank/DDBJ databases">
        <authorList>
            <person name="Gilroy R."/>
        </authorList>
    </citation>
    <scope>NUCLEOTIDE SEQUENCE</scope>
    <source>
        <strain evidence="6">ChiHjej13B12-24818</strain>
    </source>
</reference>
<evidence type="ECO:0000313" key="7">
    <source>
        <dbReference type="Proteomes" id="UP000823823"/>
    </source>
</evidence>
<sequence length="309" mass="33255">MIVMTPRTQPLTTSSLSRRAALAGGAGLLGLGLAACSGASSSEEGDGDTITIGYMPSWTDTTVMAFLLKNQLEQLGNTVEFEEFTDAAIAYTALSEGDIDLYSSAWPDVTHAAYMDEYGDNFEDIVTYNNSATNMLAVPEYTDISTIEELAADPERFGSRIVGIEPGAGLTGMVEDSVIPEYGLDENFELITSSTPAMLSELETALDEESDVVVTLWRPFWANHAYPVKALEDPAGAFGEPESMHVMGRSGFGEDFAAAADHIGQISLSDEEYESLENVLVNDFEEGQEAEAVESWIEENPDVLPAIEG</sequence>
<dbReference type="SUPFAM" id="SSF53850">
    <property type="entry name" value="Periplasmic binding protein-like II"/>
    <property type="match status" value="1"/>
</dbReference>
<evidence type="ECO:0000256" key="4">
    <source>
        <dbReference type="ARBA" id="ARBA00023136"/>
    </source>
</evidence>
<accession>A0A9D2LD03</accession>
<dbReference type="GO" id="GO:0005275">
    <property type="term" value="F:amine transmembrane transporter activity"/>
    <property type="evidence" value="ECO:0007669"/>
    <property type="project" value="TreeGrafter"/>
</dbReference>
<organism evidence="6 7">
    <name type="scientific">Candidatus Brachybacterium merdavium</name>
    <dbReference type="NCBI Taxonomy" id="2838513"/>
    <lineage>
        <taxon>Bacteria</taxon>
        <taxon>Bacillati</taxon>
        <taxon>Actinomycetota</taxon>
        <taxon>Actinomycetes</taxon>
        <taxon>Micrococcales</taxon>
        <taxon>Dermabacteraceae</taxon>
        <taxon>Brachybacterium</taxon>
    </lineage>
</organism>
<dbReference type="PANTHER" id="PTHR47737">
    <property type="entry name" value="GLYCINE BETAINE/PROLINE BETAINE TRANSPORT SYSTEM PERMEASE PROTEIN PROW"/>
    <property type="match status" value="1"/>
</dbReference>
<evidence type="ECO:0000259" key="5">
    <source>
        <dbReference type="Pfam" id="PF04069"/>
    </source>
</evidence>
<keyword evidence="4" id="KW-0472">Membrane</keyword>
<dbReference type="GO" id="GO:0043190">
    <property type="term" value="C:ATP-binding cassette (ABC) transporter complex"/>
    <property type="evidence" value="ECO:0007669"/>
    <property type="project" value="InterPro"/>
</dbReference>
<dbReference type="PANTHER" id="PTHR47737:SF1">
    <property type="entry name" value="GLYCINE BETAINE_PROLINE BETAINE TRANSPORT SYSTEM PERMEASE PROTEIN PROW"/>
    <property type="match status" value="1"/>
</dbReference>
<feature type="domain" description="ABC-type glycine betaine transport system substrate-binding" evidence="5">
    <location>
        <begin position="48"/>
        <end position="299"/>
    </location>
</feature>
<protein>
    <submittedName>
        <fullName evidence="6">Glycine betaine ABC transporter substrate-binding protein</fullName>
    </submittedName>
</protein>
<gene>
    <name evidence="6" type="ORF">H9786_07260</name>
</gene>
<reference evidence="6" key="1">
    <citation type="journal article" date="2021" name="PeerJ">
        <title>Extensive microbial diversity within the chicken gut microbiome revealed by metagenomics and culture.</title>
        <authorList>
            <person name="Gilroy R."/>
            <person name="Ravi A."/>
            <person name="Getino M."/>
            <person name="Pursley I."/>
            <person name="Horton D.L."/>
            <person name="Alikhan N.F."/>
            <person name="Baker D."/>
            <person name="Gharbi K."/>
            <person name="Hall N."/>
            <person name="Watson M."/>
            <person name="Adriaenssens E.M."/>
            <person name="Foster-Nyarko E."/>
            <person name="Jarju S."/>
            <person name="Secka A."/>
            <person name="Antonio M."/>
            <person name="Oren A."/>
            <person name="Chaudhuri R.R."/>
            <person name="La Ragione R."/>
            <person name="Hildebrand F."/>
            <person name="Pallen M.J."/>
        </authorList>
    </citation>
    <scope>NUCLEOTIDE SEQUENCE</scope>
    <source>
        <strain evidence="6">ChiHjej13B12-24818</strain>
    </source>
</reference>
<name>A0A9D2LD03_9MICO</name>
<evidence type="ECO:0000256" key="1">
    <source>
        <dbReference type="ARBA" id="ARBA00004236"/>
    </source>
</evidence>
<dbReference type="Gene3D" id="3.40.190.100">
    <property type="entry name" value="Glycine betaine-binding periplasmic protein, domain 2"/>
    <property type="match status" value="1"/>
</dbReference>
<keyword evidence="3" id="KW-1003">Cell membrane</keyword>
<evidence type="ECO:0000313" key="6">
    <source>
        <dbReference type="EMBL" id="HJB10316.1"/>
    </source>
</evidence>
<dbReference type="GO" id="GO:0031460">
    <property type="term" value="P:glycine betaine transport"/>
    <property type="evidence" value="ECO:0007669"/>
    <property type="project" value="TreeGrafter"/>
</dbReference>